<evidence type="ECO:0000256" key="1">
    <source>
        <dbReference type="SAM" id="MobiDB-lite"/>
    </source>
</evidence>
<keyword evidence="3" id="KW-1185">Reference proteome</keyword>
<accession>A0ABR5BQA7</accession>
<organism evidence="2 3">
    <name type="scientific">Cryptococcus gattii EJB2</name>
    <dbReference type="NCBI Taxonomy" id="1296103"/>
    <lineage>
        <taxon>Eukaryota</taxon>
        <taxon>Fungi</taxon>
        <taxon>Dikarya</taxon>
        <taxon>Basidiomycota</taxon>
        <taxon>Agaricomycotina</taxon>
        <taxon>Tremellomycetes</taxon>
        <taxon>Tremellales</taxon>
        <taxon>Cryptococcaceae</taxon>
        <taxon>Cryptococcus</taxon>
        <taxon>Cryptococcus gattii species complex</taxon>
    </lineage>
</organism>
<feature type="compositionally biased region" description="Polar residues" evidence="1">
    <location>
        <begin position="7"/>
        <end position="16"/>
    </location>
</feature>
<sequence>MSKKGTQKANSSSPIYSSYKPWKSS</sequence>
<evidence type="ECO:0000313" key="3">
    <source>
        <dbReference type="Proteomes" id="UP000054272"/>
    </source>
</evidence>
<proteinExistence type="predicted"/>
<dbReference type="EMBL" id="KN848736">
    <property type="protein sequence ID" value="KIR77830.1"/>
    <property type="molecule type" value="Genomic_DNA"/>
</dbReference>
<reference evidence="2 3" key="1">
    <citation type="submission" date="2015-01" db="EMBL/GenBank/DDBJ databases">
        <title>The Genome Sequence of Cryptococcus gattii EJB2.</title>
        <authorList>
            <consortium name="The Broad Institute Genomics Platform"/>
            <person name="Cuomo C."/>
            <person name="Litvintseva A."/>
            <person name="Chen Y."/>
            <person name="Heitman J."/>
            <person name="Sun S."/>
            <person name="Springer D."/>
            <person name="Dromer F."/>
            <person name="Young S."/>
            <person name="Zeng Q."/>
            <person name="Gargeya S."/>
            <person name="Abouelleil A."/>
            <person name="Alvarado L."/>
            <person name="Chapman S.B."/>
            <person name="Gainer-Dewar J."/>
            <person name="Goldberg J."/>
            <person name="Griggs A."/>
            <person name="Gujja S."/>
            <person name="Hansen M."/>
            <person name="Howarth C."/>
            <person name="Imamovic A."/>
            <person name="Larimer J."/>
            <person name="Murphy C."/>
            <person name="Naylor J."/>
            <person name="Pearson M."/>
            <person name="Priest M."/>
            <person name="Roberts A."/>
            <person name="Saif S."/>
            <person name="Shea T."/>
            <person name="Sykes S."/>
            <person name="Wortman J."/>
            <person name="Nusbaum C."/>
            <person name="Birren B."/>
        </authorList>
    </citation>
    <scope>NUCLEOTIDE SEQUENCE [LARGE SCALE GENOMIC DNA]</scope>
    <source>
        <strain evidence="2 3">EJB2</strain>
    </source>
</reference>
<gene>
    <name evidence="2" type="ORF">I306_05065</name>
</gene>
<dbReference type="Proteomes" id="UP000054272">
    <property type="component" value="Unassembled WGS sequence"/>
</dbReference>
<feature type="region of interest" description="Disordered" evidence="1">
    <location>
        <begin position="1"/>
        <end position="25"/>
    </location>
</feature>
<evidence type="ECO:0000313" key="2">
    <source>
        <dbReference type="EMBL" id="KIR77830.1"/>
    </source>
</evidence>
<name>A0ABR5BQA7_9TREE</name>
<protein>
    <submittedName>
        <fullName evidence="2">Uncharacterized protein</fullName>
    </submittedName>
</protein>